<dbReference type="AlphaFoldDB" id="M2YFW1"/>
<dbReference type="InterPro" id="IPR058647">
    <property type="entry name" value="BSH_CzcB-like"/>
</dbReference>
<dbReference type="Gene3D" id="1.10.287.470">
    <property type="entry name" value="Helix hairpin bin"/>
    <property type="match status" value="1"/>
</dbReference>
<reference evidence="6 7" key="1">
    <citation type="journal article" date="2014" name="Genome Announc.">
        <title>Draft Genome Sequence of Magnetospirillum sp. Strain SO-1, a Freshwater Magnetotactic Bacterium Isolated from the Ol'khovka River, Russia.</title>
        <authorList>
            <person name="Grouzdev D.S."/>
            <person name="Dziuba M.V."/>
            <person name="Sukhacheva M.S."/>
            <person name="Mardanov A.V."/>
            <person name="Beletskiy A.V."/>
            <person name="Kuznetsov B.B."/>
            <person name="Skryabin K.G."/>
        </authorList>
    </citation>
    <scope>NUCLEOTIDE SEQUENCE [LARGE SCALE GENOMIC DNA]</scope>
    <source>
        <strain evidence="6 7">SO-1</strain>
    </source>
</reference>
<feature type="domain" description="CzcB-like C-terminal circularly permuted SH3-like" evidence="5">
    <location>
        <begin position="457"/>
        <end position="511"/>
    </location>
</feature>
<dbReference type="PANTHER" id="PTHR30097">
    <property type="entry name" value="CATION EFFLUX SYSTEM PROTEIN CUSB"/>
    <property type="match status" value="1"/>
</dbReference>
<evidence type="ECO:0000313" key="7">
    <source>
        <dbReference type="Proteomes" id="UP000011744"/>
    </source>
</evidence>
<dbReference type="PANTHER" id="PTHR30097:SF4">
    <property type="entry name" value="SLR6042 PROTEIN"/>
    <property type="match status" value="1"/>
</dbReference>
<dbReference type="Gene3D" id="2.40.420.20">
    <property type="match status" value="1"/>
</dbReference>
<dbReference type="InterPro" id="IPR058649">
    <property type="entry name" value="CzcB_C"/>
</dbReference>
<comment type="similarity">
    <text evidence="1">Belongs to the membrane fusion protein (MFP) (TC 8.A.1) family.</text>
</comment>
<dbReference type="GO" id="GO:0016020">
    <property type="term" value="C:membrane"/>
    <property type="evidence" value="ECO:0007669"/>
    <property type="project" value="InterPro"/>
</dbReference>
<dbReference type="EMBL" id="AONQ01000001">
    <property type="protein sequence ID" value="EME72061.1"/>
    <property type="molecule type" value="Genomic_DNA"/>
</dbReference>
<gene>
    <name evidence="6" type="ORF">H261_00740</name>
</gene>
<dbReference type="Gene3D" id="2.40.30.170">
    <property type="match status" value="1"/>
</dbReference>
<dbReference type="Gene3D" id="2.40.50.100">
    <property type="match status" value="1"/>
</dbReference>
<keyword evidence="3" id="KW-0732">Signal</keyword>
<dbReference type="RefSeq" id="WP_008613186.1">
    <property type="nucleotide sequence ID" value="NZ_AONQ01000001.1"/>
</dbReference>
<evidence type="ECO:0000259" key="5">
    <source>
        <dbReference type="Pfam" id="PF25975"/>
    </source>
</evidence>
<dbReference type="InterPro" id="IPR006143">
    <property type="entry name" value="RND_pump_MFP"/>
</dbReference>
<organism evidence="6 7">
    <name type="scientific">Paramagnetospirillum caucaseum</name>
    <dbReference type="NCBI Taxonomy" id="1244869"/>
    <lineage>
        <taxon>Bacteria</taxon>
        <taxon>Pseudomonadati</taxon>
        <taxon>Pseudomonadota</taxon>
        <taxon>Alphaproteobacteria</taxon>
        <taxon>Rhodospirillales</taxon>
        <taxon>Magnetospirillaceae</taxon>
        <taxon>Paramagnetospirillum</taxon>
    </lineage>
</organism>
<dbReference type="GO" id="GO:0015679">
    <property type="term" value="P:plasma membrane copper ion transport"/>
    <property type="evidence" value="ECO:0007669"/>
    <property type="project" value="TreeGrafter"/>
</dbReference>
<dbReference type="PATRIC" id="fig|1244869.3.peg.141"/>
<feature type="signal peptide" evidence="3">
    <location>
        <begin position="1"/>
        <end position="20"/>
    </location>
</feature>
<dbReference type="SUPFAM" id="SSF111369">
    <property type="entry name" value="HlyD-like secretion proteins"/>
    <property type="match status" value="1"/>
</dbReference>
<feature type="chain" id="PRO_5004029838" evidence="3">
    <location>
        <begin position="21"/>
        <end position="519"/>
    </location>
</feature>
<dbReference type="GO" id="GO:0030313">
    <property type="term" value="C:cell envelope"/>
    <property type="evidence" value="ECO:0007669"/>
    <property type="project" value="TreeGrafter"/>
</dbReference>
<evidence type="ECO:0000313" key="6">
    <source>
        <dbReference type="EMBL" id="EME72061.1"/>
    </source>
</evidence>
<evidence type="ECO:0000256" key="3">
    <source>
        <dbReference type="SAM" id="SignalP"/>
    </source>
</evidence>
<accession>M2YFW1</accession>
<comment type="caution">
    <text evidence="6">The sequence shown here is derived from an EMBL/GenBank/DDBJ whole genome shotgun (WGS) entry which is preliminary data.</text>
</comment>
<protein>
    <submittedName>
        <fullName evidence="6">Membrane-fusion protein</fullName>
    </submittedName>
</protein>
<dbReference type="InterPro" id="IPR051909">
    <property type="entry name" value="MFP_Cation_Efflux"/>
</dbReference>
<dbReference type="Proteomes" id="UP000011744">
    <property type="component" value="Unassembled WGS sequence"/>
</dbReference>
<keyword evidence="7" id="KW-1185">Reference proteome</keyword>
<keyword evidence="2" id="KW-0813">Transport</keyword>
<proteinExistence type="inferred from homology"/>
<evidence type="ECO:0000256" key="1">
    <source>
        <dbReference type="ARBA" id="ARBA00009477"/>
    </source>
</evidence>
<dbReference type="GO" id="GO:0022857">
    <property type="term" value="F:transmembrane transporter activity"/>
    <property type="evidence" value="ECO:0007669"/>
    <property type="project" value="InterPro"/>
</dbReference>
<dbReference type="eggNOG" id="COG0845">
    <property type="taxonomic scope" value="Bacteria"/>
</dbReference>
<sequence length="519" mass="54469">MLARFLALTLWAALIPSVLAQPVTPNIGIGAEGEVFQVVLVPGSDGRTLLYLADLDSNAPVAGAAIDAEAGGWTGKAEPAGGPGAYVLAWIPPAAGTDLTLVIGAEGRDDLLLAQGVAPLPPPAASPAPEEHWRHWAGGAAIGAVLVIGAWWLGRRRAGAAMLLLVLAIPTARAHEGHDHAAPAEAPAAQPGARLVMAKPTQFLLGIRTQKVESADSAETVRVVGRVVPDPAGFARVQPSQPARIVSDPEFPLPVPGQSVKRGQVIAVLEPTLSSLERSDKRAALYRVESDIAITEREAARQAALKGLVAVKLVEDTRTRLDQLRRERSQLLGTALGRELVRAPVDGVVTDVHVVPGEVVTVDRAMIEIVDPARVRVEAVVHDLALAPRIGAATAATRLLPDQAVPLTLLGVSPRVDALDQGVHAVFAVPEAQGPSLRIGMPVDVFLATGATRLRMAVPRAAIAEFGGRQVVFVRTAPETFEARPIRVERVVGPLAEIEGVRAGEKVVIQGVEQLKALR</sequence>
<dbReference type="Pfam" id="PF25973">
    <property type="entry name" value="BSH_CzcB"/>
    <property type="match status" value="1"/>
</dbReference>
<evidence type="ECO:0000256" key="2">
    <source>
        <dbReference type="ARBA" id="ARBA00022448"/>
    </source>
</evidence>
<dbReference type="NCBIfam" id="TIGR01730">
    <property type="entry name" value="RND_mfp"/>
    <property type="match status" value="1"/>
</dbReference>
<name>M2YFW1_9PROT</name>
<dbReference type="OrthoDB" id="7297681at2"/>
<dbReference type="GO" id="GO:0060003">
    <property type="term" value="P:copper ion export"/>
    <property type="evidence" value="ECO:0007669"/>
    <property type="project" value="TreeGrafter"/>
</dbReference>
<dbReference type="Pfam" id="PF25975">
    <property type="entry name" value="CzcB_C"/>
    <property type="match status" value="1"/>
</dbReference>
<feature type="domain" description="CzcB-like barrel-sandwich hybrid" evidence="4">
    <location>
        <begin position="257"/>
        <end position="371"/>
    </location>
</feature>
<evidence type="ECO:0000259" key="4">
    <source>
        <dbReference type="Pfam" id="PF25973"/>
    </source>
</evidence>
<dbReference type="STRING" id="1244869.H261_00740"/>